<organism evidence="10 11">
    <name type="scientific">Rhodonia placenta</name>
    <dbReference type="NCBI Taxonomy" id="104341"/>
    <lineage>
        <taxon>Eukaryota</taxon>
        <taxon>Fungi</taxon>
        <taxon>Dikarya</taxon>
        <taxon>Basidiomycota</taxon>
        <taxon>Agaricomycotina</taxon>
        <taxon>Agaricomycetes</taxon>
        <taxon>Polyporales</taxon>
        <taxon>Adustoporiaceae</taxon>
        <taxon>Rhodonia</taxon>
    </lineage>
</organism>
<dbReference type="SMART" id="SM00249">
    <property type="entry name" value="PHD"/>
    <property type="match status" value="1"/>
</dbReference>
<reference evidence="10" key="1">
    <citation type="submission" date="2020-11" db="EMBL/GenBank/DDBJ databases">
        <authorList>
            <person name="Koelle M."/>
            <person name="Horta M.A.C."/>
            <person name="Nowrousian M."/>
            <person name="Ohm R.A."/>
            <person name="Benz P."/>
            <person name="Pilgard A."/>
        </authorList>
    </citation>
    <scope>NUCLEOTIDE SEQUENCE</scope>
    <source>
        <strain evidence="10">FPRL280</strain>
    </source>
</reference>
<keyword evidence="4 7" id="KW-0863">Zinc-finger</keyword>
<reference evidence="10" key="2">
    <citation type="journal article" name="Front. Microbiol.">
        <title>Degradative Capacity of Two Strains of Rhodonia placenta: From Phenotype to Genotype.</title>
        <authorList>
            <person name="Kolle M."/>
            <person name="Horta M.A.C."/>
            <person name="Nowrousian M."/>
            <person name="Ohm R.A."/>
            <person name="Benz J.P."/>
            <person name="Pilgard A."/>
        </authorList>
    </citation>
    <scope>NUCLEOTIDE SEQUENCE</scope>
    <source>
        <strain evidence="10">FPRL280</strain>
    </source>
</reference>
<dbReference type="InterPro" id="IPR011011">
    <property type="entry name" value="Znf_FYVE_PHD"/>
</dbReference>
<dbReference type="InterPro" id="IPR019786">
    <property type="entry name" value="Zinc_finger_PHD-type_CS"/>
</dbReference>
<keyword evidence="6" id="KW-0333">Golgi apparatus</keyword>
<dbReference type="PROSITE" id="PS50016">
    <property type="entry name" value="ZF_PHD_2"/>
    <property type="match status" value="1"/>
</dbReference>
<dbReference type="CDD" id="cd15505">
    <property type="entry name" value="PHD_ING"/>
    <property type="match status" value="1"/>
</dbReference>
<dbReference type="Proteomes" id="UP000639403">
    <property type="component" value="Unassembled WGS sequence"/>
</dbReference>
<dbReference type="InterPro" id="IPR001965">
    <property type="entry name" value="Znf_PHD"/>
</dbReference>
<evidence type="ECO:0000256" key="8">
    <source>
        <dbReference type="SAM" id="MobiDB-lite"/>
    </source>
</evidence>
<dbReference type="SUPFAM" id="SSF57903">
    <property type="entry name" value="FYVE/PHD zinc finger"/>
    <property type="match status" value="1"/>
</dbReference>
<evidence type="ECO:0000256" key="4">
    <source>
        <dbReference type="ARBA" id="ARBA00022771"/>
    </source>
</evidence>
<name>A0A8H7PB07_9APHY</name>
<dbReference type="Pfam" id="PF23274">
    <property type="entry name" value="DUF7077"/>
    <property type="match status" value="1"/>
</dbReference>
<comment type="subcellular location">
    <subcellularLocation>
        <location evidence="1">Golgi apparatus</location>
    </subcellularLocation>
</comment>
<evidence type="ECO:0000313" key="11">
    <source>
        <dbReference type="Proteomes" id="UP000639403"/>
    </source>
</evidence>
<evidence type="ECO:0000256" key="3">
    <source>
        <dbReference type="ARBA" id="ARBA00022723"/>
    </source>
</evidence>
<dbReference type="InterPro" id="IPR022233">
    <property type="entry name" value="TRAPPC10/Trs130_C"/>
</dbReference>
<feature type="domain" description="PHD-type" evidence="9">
    <location>
        <begin position="1277"/>
        <end position="1326"/>
    </location>
</feature>
<keyword evidence="5" id="KW-0862">Zinc</keyword>
<dbReference type="InterPro" id="IPR013083">
    <property type="entry name" value="Znf_RING/FYVE/PHD"/>
</dbReference>
<keyword evidence="2" id="KW-0813">Transport</keyword>
<dbReference type="Gene3D" id="3.30.40.10">
    <property type="entry name" value="Zinc/RING finger domain, C3HC4 (zinc finger)"/>
    <property type="match status" value="1"/>
</dbReference>
<evidence type="ECO:0000256" key="1">
    <source>
        <dbReference type="ARBA" id="ARBA00004555"/>
    </source>
</evidence>
<protein>
    <recommendedName>
        <fullName evidence="9">PHD-type domain-containing protein</fullName>
    </recommendedName>
</protein>
<keyword evidence="3" id="KW-0479">Metal-binding</keyword>
<evidence type="ECO:0000313" key="10">
    <source>
        <dbReference type="EMBL" id="KAF9821339.1"/>
    </source>
</evidence>
<dbReference type="GO" id="GO:0005829">
    <property type="term" value="C:cytosol"/>
    <property type="evidence" value="ECO:0007669"/>
    <property type="project" value="GOC"/>
</dbReference>
<dbReference type="Pfam" id="PF12584">
    <property type="entry name" value="TRAPPC10"/>
    <property type="match status" value="1"/>
</dbReference>
<evidence type="ECO:0000259" key="9">
    <source>
        <dbReference type="PROSITE" id="PS50016"/>
    </source>
</evidence>
<dbReference type="PANTHER" id="PTHR13251:SF3">
    <property type="entry name" value="TRAFFICKING PROTEIN PARTICLE COMPLEX SUBUNIT 10"/>
    <property type="match status" value="1"/>
</dbReference>
<dbReference type="PANTHER" id="PTHR13251">
    <property type="entry name" value="EPILEPSY HOLOPROSENCEPHALY CANDIDATE 1/TMEM1"/>
    <property type="match status" value="1"/>
</dbReference>
<evidence type="ECO:0000256" key="7">
    <source>
        <dbReference type="PROSITE-ProRule" id="PRU00146"/>
    </source>
</evidence>
<feature type="compositionally biased region" description="Polar residues" evidence="8">
    <location>
        <begin position="1226"/>
        <end position="1240"/>
    </location>
</feature>
<dbReference type="EMBL" id="JADOXO010000004">
    <property type="protein sequence ID" value="KAF9821339.1"/>
    <property type="molecule type" value="Genomic_DNA"/>
</dbReference>
<comment type="caution">
    <text evidence="10">The sequence shown here is derived from an EMBL/GenBank/DDBJ whole genome shotgun (WGS) entry which is preliminary data.</text>
</comment>
<feature type="region of interest" description="Disordered" evidence="8">
    <location>
        <begin position="1186"/>
        <end position="1270"/>
    </location>
</feature>
<accession>A0A8H7PB07</accession>
<evidence type="ECO:0000256" key="2">
    <source>
        <dbReference type="ARBA" id="ARBA00022448"/>
    </source>
</evidence>
<dbReference type="PROSITE" id="PS01359">
    <property type="entry name" value="ZF_PHD_1"/>
    <property type="match status" value="1"/>
</dbReference>
<proteinExistence type="predicted"/>
<dbReference type="InterPro" id="IPR045126">
    <property type="entry name" value="TRAPPC10/Trs130"/>
</dbReference>
<evidence type="ECO:0000256" key="5">
    <source>
        <dbReference type="ARBA" id="ARBA00022833"/>
    </source>
</evidence>
<dbReference type="InterPro" id="IPR019787">
    <property type="entry name" value="Znf_PHD-finger"/>
</dbReference>
<evidence type="ECO:0000256" key="6">
    <source>
        <dbReference type="ARBA" id="ARBA00023034"/>
    </source>
</evidence>
<dbReference type="GO" id="GO:1990071">
    <property type="term" value="C:TRAPPII protein complex"/>
    <property type="evidence" value="ECO:0007669"/>
    <property type="project" value="InterPro"/>
</dbReference>
<sequence>MSSNKILVTYTSSPAFLSTDHWKQVHAALLCQFPLRTLHWKSPSRANIETIPQVDVNLVPLESLRDEHTSQIPQSLLDKPLLNVYFVVCDDNDTYKNTVRKQIRDWHASVSQLRPDGKIGQGRMFQMKASVLDKIKADLNADKKDRCIQVAWSTDYENPAAWAELINKFKEGILSAFDSAFTQREEEVKRSEGQRHMPGWNFCTFFILKESLATSFEAMSLCEDALQHYNDLEASFFRVLREKNLTWFGALIAPGSEDDSTPLLSVSKKPYRDLILANSISIFDFRVYLLARQCALLSKLSRVIEVCRKAVAFLSGFGRRLRELEGTIPLFFVESWTYSSALSVVEQVDTWANDVKMGKPALARFSAVKGELLELAQEQLDIIGIRVGHLPSRPPFSIALPAPTPESTEAQEPPPGKISRTELLSAIDDKEAFFDLYVQIINRAIELYAAAGRRKFALKLHGNLAALDLYVASYMSTFCSQSACRALTVHTSAEKARDEEWIHIVLDFLRTYVEDMGKELLMDVDDQLSYVVGLVTSLIEAACGLQADLLHPDHPALSLTIADKAVRLAESQDGALLDVIVRNRLPCDLSVDEVIAVLVGYEGAQLTFSTDATTLNPGNNKVTLFCSSSTAGVFALQASQVKISKLTFEWKDARLLTATKNLKLKDVPTLVRIPKDIRALDVRIRPPQRSMLWVLITFGVPAKIMVALHTGRNDIVSAQIMLSSPSGVQFHFSEAKLDGDGSAQFEINEDALTVSSVEADSVVVISLPHSDASSYHTLRINAALEYTTVSEPDITRRLGFARFVATSLPMTVNVEDFFRGTRLFTRFTLSTSSHQHVRIRSAHLETSREDEDNVKVTGCHAQQPSVVSGKFIFQLDSARGQAGDPLRLRITYRMLREEVESLIDVSMAAIVAETPHLLPHRDLLIDKVVDALSSDAKWIELYGITGELVVPDIVEEEGDIGDGLRRLNAILAKKRPRDYPFGEWREIIIPVDVPRMHILAAAHLRVTPNPWVSPQAKNAALPLFAGQPISAVVSVTTSFHWAPLEDEKPQGCLLRYDIEDMTGDWLVSGCKRSDFQAEDGSTFTMPVTLIALHHGELSLPKIAINALPTQGGPRMGSSSVPSCETYQMHGAEKVLVLPRGGRSLDNLPSETQHLLSEIRSGYSAARDPVQKANEIIRNSIAIPELPATPAASSGPPQKKRKTMPVASAGSIKLPSPAPMSAAPSYGTGQRSRVHTRQSPLRSRRVTESAGPDIDEDAEGEDDLEEGMDDSGDAEDKRLYCFCQKLSYGEMIACDNADCRYQWFHLPCVNLKPPLPENWFCEDCISRMKGTSSTLPWSMLVLEQRCDGVASAGPPARAHYRARAFERVLDHALQQLELVASESPPWVGCEQPPN</sequence>
<dbReference type="InterPro" id="IPR056913">
    <property type="entry name" value="TRAPPC10/Trs130_N"/>
</dbReference>
<dbReference type="GO" id="GO:0006891">
    <property type="term" value="P:intra-Golgi vesicle-mediated transport"/>
    <property type="evidence" value="ECO:0007669"/>
    <property type="project" value="TreeGrafter"/>
</dbReference>
<dbReference type="Pfam" id="PF23036">
    <property type="entry name" value="TRAPPC10_1st"/>
    <property type="match status" value="1"/>
</dbReference>
<dbReference type="InterPro" id="IPR055505">
    <property type="entry name" value="DUF7077"/>
</dbReference>
<feature type="compositionally biased region" description="Acidic residues" evidence="8">
    <location>
        <begin position="1252"/>
        <end position="1270"/>
    </location>
</feature>
<gene>
    <name evidence="10" type="ORF">IEO21_00585</name>
</gene>
<dbReference type="GO" id="GO:0034498">
    <property type="term" value="P:early endosome to Golgi transport"/>
    <property type="evidence" value="ECO:0007669"/>
    <property type="project" value="TreeGrafter"/>
</dbReference>
<dbReference type="GO" id="GO:0008270">
    <property type="term" value="F:zinc ion binding"/>
    <property type="evidence" value="ECO:0007669"/>
    <property type="project" value="UniProtKB-KW"/>
</dbReference>